<evidence type="ECO:0000313" key="1">
    <source>
        <dbReference type="EMBL" id="MCD9561195.1"/>
    </source>
</evidence>
<accession>A0ABS8URT9</accession>
<protein>
    <submittedName>
        <fullName evidence="1">Uncharacterized protein</fullName>
    </submittedName>
</protein>
<reference evidence="1 2" key="1">
    <citation type="journal article" date="2021" name="BMC Genomics">
        <title>Datura genome reveals duplications of psychoactive alkaloid biosynthetic genes and high mutation rate following tissue culture.</title>
        <authorList>
            <person name="Rajewski A."/>
            <person name="Carter-House D."/>
            <person name="Stajich J."/>
            <person name="Litt A."/>
        </authorList>
    </citation>
    <scope>NUCLEOTIDE SEQUENCE [LARGE SCALE GENOMIC DNA]</scope>
    <source>
        <strain evidence="1">AR-01</strain>
    </source>
</reference>
<evidence type="ECO:0000313" key="2">
    <source>
        <dbReference type="Proteomes" id="UP000823775"/>
    </source>
</evidence>
<dbReference type="Proteomes" id="UP000823775">
    <property type="component" value="Unassembled WGS sequence"/>
</dbReference>
<organism evidence="1 2">
    <name type="scientific">Datura stramonium</name>
    <name type="common">Jimsonweed</name>
    <name type="synonym">Common thornapple</name>
    <dbReference type="NCBI Taxonomy" id="4076"/>
    <lineage>
        <taxon>Eukaryota</taxon>
        <taxon>Viridiplantae</taxon>
        <taxon>Streptophyta</taxon>
        <taxon>Embryophyta</taxon>
        <taxon>Tracheophyta</taxon>
        <taxon>Spermatophyta</taxon>
        <taxon>Magnoliopsida</taxon>
        <taxon>eudicotyledons</taxon>
        <taxon>Gunneridae</taxon>
        <taxon>Pentapetalae</taxon>
        <taxon>asterids</taxon>
        <taxon>lamiids</taxon>
        <taxon>Solanales</taxon>
        <taxon>Solanaceae</taxon>
        <taxon>Solanoideae</taxon>
        <taxon>Datureae</taxon>
        <taxon>Datura</taxon>
    </lineage>
</organism>
<comment type="caution">
    <text evidence="1">The sequence shown here is derived from an EMBL/GenBank/DDBJ whole genome shotgun (WGS) entry which is preliminary data.</text>
</comment>
<feature type="non-terminal residue" evidence="1">
    <location>
        <position position="1"/>
    </location>
</feature>
<proteinExistence type="predicted"/>
<sequence length="58" mass="6646">GFLPRIFDHNRSPYRFYGARELKQWKIKSSSYLGKGNYSALGKITSSSKTSRFRDNGA</sequence>
<name>A0ABS8URT9_DATST</name>
<dbReference type="EMBL" id="JACEIK010002441">
    <property type="protein sequence ID" value="MCD9561195.1"/>
    <property type="molecule type" value="Genomic_DNA"/>
</dbReference>
<keyword evidence="2" id="KW-1185">Reference proteome</keyword>
<gene>
    <name evidence="1" type="ORF">HAX54_020195</name>
</gene>